<proteinExistence type="predicted"/>
<keyword evidence="4" id="KW-0812">Transmembrane</keyword>
<dbReference type="Pfam" id="PF07719">
    <property type="entry name" value="TPR_2"/>
    <property type="match status" value="1"/>
</dbReference>
<dbReference type="PROSITE" id="PS50005">
    <property type="entry name" value="TPR"/>
    <property type="match status" value="2"/>
</dbReference>
<dbReference type="Gene3D" id="1.25.40.10">
    <property type="entry name" value="Tetratricopeptide repeat domain"/>
    <property type="match status" value="2"/>
</dbReference>
<keyword evidence="4" id="KW-1133">Transmembrane helix</keyword>
<name>F0SJ76_RUBBR</name>
<evidence type="ECO:0000256" key="4">
    <source>
        <dbReference type="SAM" id="Phobius"/>
    </source>
</evidence>
<feature type="transmembrane region" description="Helical" evidence="4">
    <location>
        <begin position="240"/>
        <end position="257"/>
    </location>
</feature>
<dbReference type="Pfam" id="PF13432">
    <property type="entry name" value="TPR_16"/>
    <property type="match status" value="1"/>
</dbReference>
<feature type="repeat" description="TPR" evidence="3">
    <location>
        <begin position="69"/>
        <end position="102"/>
    </location>
</feature>
<gene>
    <name evidence="5" type="ordered locus">Plabr_0997</name>
</gene>
<dbReference type="STRING" id="756272.Plabr_0997"/>
<feature type="transmembrane region" description="Helical" evidence="4">
    <location>
        <begin position="360"/>
        <end position="382"/>
    </location>
</feature>
<feature type="repeat" description="TPR" evidence="3">
    <location>
        <begin position="171"/>
        <end position="204"/>
    </location>
</feature>
<keyword evidence="1" id="KW-0677">Repeat</keyword>
<feature type="transmembrane region" description="Helical" evidence="4">
    <location>
        <begin position="269"/>
        <end position="288"/>
    </location>
</feature>
<accession>F0SJ76</accession>
<dbReference type="RefSeq" id="WP_013627354.1">
    <property type="nucleotide sequence ID" value="NC_015174.1"/>
</dbReference>
<dbReference type="SUPFAM" id="SSF48452">
    <property type="entry name" value="TPR-like"/>
    <property type="match status" value="1"/>
</dbReference>
<feature type="transmembrane region" description="Helical" evidence="4">
    <location>
        <begin position="309"/>
        <end position="326"/>
    </location>
</feature>
<evidence type="ECO:0000313" key="6">
    <source>
        <dbReference type="Proteomes" id="UP000006860"/>
    </source>
</evidence>
<dbReference type="KEGG" id="pbs:Plabr_0997"/>
<evidence type="ECO:0000313" key="5">
    <source>
        <dbReference type="EMBL" id="ADY58618.1"/>
    </source>
</evidence>
<feature type="transmembrane region" description="Helical" evidence="4">
    <location>
        <begin position="407"/>
        <end position="426"/>
    </location>
</feature>
<dbReference type="OrthoDB" id="267088at2"/>
<dbReference type="EMBL" id="CP002546">
    <property type="protein sequence ID" value="ADY58618.1"/>
    <property type="molecule type" value="Genomic_DNA"/>
</dbReference>
<dbReference type="eggNOG" id="COG0457">
    <property type="taxonomic scope" value="Bacteria"/>
</dbReference>
<dbReference type="InterPro" id="IPR051685">
    <property type="entry name" value="Ycf3/AcsC/BcsC/TPR_MFPF"/>
</dbReference>
<sequence length="441" mass="49741">MSPHYQRAELLYEQSRYKEALQELQHHLRDFPDDADAIGLQAHALALLERFDEARDAVEAAFEIAPDSGYVFCARAFVLYRSNQLKEAHAAIKEAIRLDPNNYEYHRLQAIFWLQQDEYQEMLDSANRALALQPEDELSLNLQSIALRGLGQPLEAEQVAILSLNRNPEIAFSHVNHGWGLLERKDYAGAKKHFREALRLNPNYKSARKGLFAATKDAHFVTKLTYGIAQGIRESERGEAYSLIASFLGCVFGLLLISGRDKLFPNGLLILYGTLLARLAMPLFLSLLRLTDDGRRLLNRRQKLCARNLIACLIASISFGFLYVLTESRWMIDGMVLSLCLAIPATDTYNVRRGWPRFTMAVWTTVLATGLAAHIVLQAFAIPMPSASSKVFSNPSNTTQREASSQVFPRLLLFGCMLLFWAPYVFPVGEDEPEDADVRLS</sequence>
<dbReference type="SMART" id="SM00028">
    <property type="entry name" value="TPR"/>
    <property type="match status" value="5"/>
</dbReference>
<dbReference type="Proteomes" id="UP000006860">
    <property type="component" value="Chromosome"/>
</dbReference>
<keyword evidence="2 3" id="KW-0802">TPR repeat</keyword>
<evidence type="ECO:0000256" key="3">
    <source>
        <dbReference type="PROSITE-ProRule" id="PRU00339"/>
    </source>
</evidence>
<keyword evidence="4" id="KW-0472">Membrane</keyword>
<evidence type="ECO:0000256" key="1">
    <source>
        <dbReference type="ARBA" id="ARBA00022737"/>
    </source>
</evidence>
<dbReference type="PANTHER" id="PTHR44943">
    <property type="entry name" value="CELLULOSE SYNTHASE OPERON PROTEIN C"/>
    <property type="match status" value="1"/>
</dbReference>
<dbReference type="InterPro" id="IPR013105">
    <property type="entry name" value="TPR_2"/>
</dbReference>
<dbReference type="AlphaFoldDB" id="F0SJ76"/>
<dbReference type="HOGENOM" id="CLU_050985_0_0_0"/>
<dbReference type="Pfam" id="PF14559">
    <property type="entry name" value="TPR_19"/>
    <property type="match status" value="1"/>
</dbReference>
<dbReference type="PANTHER" id="PTHR44943:SF8">
    <property type="entry name" value="TPR REPEAT-CONTAINING PROTEIN MJ0263"/>
    <property type="match status" value="1"/>
</dbReference>
<evidence type="ECO:0000256" key="2">
    <source>
        <dbReference type="ARBA" id="ARBA00022803"/>
    </source>
</evidence>
<dbReference type="InterPro" id="IPR019734">
    <property type="entry name" value="TPR_rpt"/>
</dbReference>
<keyword evidence="6" id="KW-1185">Reference proteome</keyword>
<protein>
    <submittedName>
        <fullName evidence="5">Tetratricopeptide TPR_1 repeat-containing protein</fullName>
    </submittedName>
</protein>
<organism evidence="5 6">
    <name type="scientific">Rubinisphaera brasiliensis (strain ATCC 49424 / DSM 5305 / JCM 21570 / IAM 15109 / NBRC 103401 / IFAM 1448)</name>
    <name type="common">Planctomyces brasiliensis</name>
    <dbReference type="NCBI Taxonomy" id="756272"/>
    <lineage>
        <taxon>Bacteria</taxon>
        <taxon>Pseudomonadati</taxon>
        <taxon>Planctomycetota</taxon>
        <taxon>Planctomycetia</taxon>
        <taxon>Planctomycetales</taxon>
        <taxon>Planctomycetaceae</taxon>
        <taxon>Rubinisphaera</taxon>
    </lineage>
</organism>
<reference evidence="6" key="1">
    <citation type="submission" date="2011-02" db="EMBL/GenBank/DDBJ databases">
        <title>The complete genome of Planctomyces brasiliensis DSM 5305.</title>
        <authorList>
            <person name="Lucas S."/>
            <person name="Copeland A."/>
            <person name="Lapidus A."/>
            <person name="Bruce D."/>
            <person name="Goodwin L."/>
            <person name="Pitluck S."/>
            <person name="Kyrpides N."/>
            <person name="Mavromatis K."/>
            <person name="Pagani I."/>
            <person name="Ivanova N."/>
            <person name="Ovchinnikova G."/>
            <person name="Lu M."/>
            <person name="Detter J.C."/>
            <person name="Han C."/>
            <person name="Land M."/>
            <person name="Hauser L."/>
            <person name="Markowitz V."/>
            <person name="Cheng J.-F."/>
            <person name="Hugenholtz P."/>
            <person name="Woyke T."/>
            <person name="Wu D."/>
            <person name="Tindall B."/>
            <person name="Pomrenke H.G."/>
            <person name="Brambilla E."/>
            <person name="Klenk H.-P."/>
            <person name="Eisen J.A."/>
        </authorList>
    </citation>
    <scope>NUCLEOTIDE SEQUENCE [LARGE SCALE GENOMIC DNA]</scope>
    <source>
        <strain evidence="6">ATCC 49424 / DSM 5305 / JCM 21570 / NBRC 103401 / IFAM 1448</strain>
    </source>
</reference>
<dbReference type="InterPro" id="IPR011990">
    <property type="entry name" value="TPR-like_helical_dom_sf"/>
</dbReference>